<protein>
    <submittedName>
        <fullName evidence="1">Uncharacterized protein</fullName>
    </submittedName>
</protein>
<name>A0A7C5L8A4_CALS0</name>
<evidence type="ECO:0000313" key="1">
    <source>
        <dbReference type="EMBL" id="HHK68822.1"/>
    </source>
</evidence>
<accession>A0A7C5L8A4</accession>
<comment type="caution">
    <text evidence="1">The sequence shown here is derived from an EMBL/GenBank/DDBJ whole genome shotgun (WGS) entry which is preliminary data.</text>
</comment>
<proteinExistence type="predicted"/>
<sequence length="275" mass="30704">MSRTLGEGLLHPYLPQPRWSQLTSVKLAKEELERLISLCETVARTGADPYSVDVKAMLAKLRPIVEAAKDAELLTLDAETLYRIALVVALQHKWLKDKASSLLVDTQLIALKILSADKKSLAQAFVLSWRPIMSAEQLTRGMVAIGLEYFLSLPTRGPKQAVSVGEWFEADLQQALDTFNDRQRIERELKKLYAEMLASRDYKGEVDYVSFISKEGVGRMFERAYLTAFIVSEGLADAVKNPITGKITLKPFESKSERKNVASMVVVLKEGDIVG</sequence>
<gene>
    <name evidence="1" type="ORF">ENM11_06705</name>
</gene>
<dbReference type="EMBL" id="DRWN01000056">
    <property type="protein sequence ID" value="HHK68822.1"/>
    <property type="molecule type" value="Genomic_DNA"/>
</dbReference>
<dbReference type="AlphaFoldDB" id="A0A7C5L8A4"/>
<reference evidence="1" key="1">
    <citation type="journal article" date="2020" name="mSystems">
        <title>Genome- and Community-Level Interaction Insights into Carbon Utilization and Element Cycling Functions of Hydrothermarchaeota in Hydrothermal Sediment.</title>
        <authorList>
            <person name="Zhou Z."/>
            <person name="Liu Y."/>
            <person name="Xu W."/>
            <person name="Pan J."/>
            <person name="Luo Z.H."/>
            <person name="Li M."/>
        </authorList>
    </citation>
    <scope>NUCLEOTIDE SEQUENCE [LARGE SCALE GENOMIC DNA]</scope>
    <source>
        <strain evidence="1">SpSt-1056</strain>
    </source>
</reference>
<organism evidence="1">
    <name type="scientific">Caldiarchaeum subterraneum</name>
    <dbReference type="NCBI Taxonomy" id="311458"/>
    <lineage>
        <taxon>Archaea</taxon>
        <taxon>Nitrososphaerota</taxon>
        <taxon>Candidatus Caldarchaeales</taxon>
        <taxon>Candidatus Caldarchaeaceae</taxon>
        <taxon>Candidatus Caldarchaeum</taxon>
    </lineage>
</organism>